<evidence type="ECO:0000313" key="3">
    <source>
        <dbReference type="Proteomes" id="UP000317093"/>
    </source>
</evidence>
<organism evidence="2 3">
    <name type="scientific">Kolteria novifilia</name>
    <dbReference type="NCBI Taxonomy" id="2527975"/>
    <lineage>
        <taxon>Bacteria</taxon>
        <taxon>Pseudomonadati</taxon>
        <taxon>Planctomycetota</taxon>
        <taxon>Planctomycetia</taxon>
        <taxon>Kolteriales</taxon>
        <taxon>Kolteriaceae</taxon>
        <taxon>Kolteria</taxon>
    </lineage>
</organism>
<protein>
    <submittedName>
        <fullName evidence="2">Uncharacterized protein</fullName>
    </submittedName>
</protein>
<proteinExistence type="predicted"/>
<name>A0A518BAB7_9BACT</name>
<dbReference type="AlphaFoldDB" id="A0A518BAB7"/>
<feature type="region of interest" description="Disordered" evidence="1">
    <location>
        <begin position="257"/>
        <end position="287"/>
    </location>
</feature>
<dbReference type="KEGG" id="knv:Pan216_48070"/>
<keyword evidence="3" id="KW-1185">Reference proteome</keyword>
<feature type="compositionally biased region" description="Basic and acidic residues" evidence="1">
    <location>
        <begin position="273"/>
        <end position="287"/>
    </location>
</feature>
<evidence type="ECO:0000313" key="2">
    <source>
        <dbReference type="EMBL" id="QDU63926.1"/>
    </source>
</evidence>
<gene>
    <name evidence="2" type="ORF">Pan216_48070</name>
</gene>
<dbReference type="EMBL" id="CP036279">
    <property type="protein sequence ID" value="QDU63926.1"/>
    <property type="molecule type" value="Genomic_DNA"/>
</dbReference>
<dbReference type="Proteomes" id="UP000317093">
    <property type="component" value="Chromosome"/>
</dbReference>
<reference evidence="2 3" key="1">
    <citation type="submission" date="2019-02" db="EMBL/GenBank/DDBJ databases">
        <title>Deep-cultivation of Planctomycetes and their phenomic and genomic characterization uncovers novel biology.</title>
        <authorList>
            <person name="Wiegand S."/>
            <person name="Jogler M."/>
            <person name="Boedeker C."/>
            <person name="Pinto D."/>
            <person name="Vollmers J."/>
            <person name="Rivas-Marin E."/>
            <person name="Kohn T."/>
            <person name="Peeters S.H."/>
            <person name="Heuer A."/>
            <person name="Rast P."/>
            <person name="Oberbeckmann S."/>
            <person name="Bunk B."/>
            <person name="Jeske O."/>
            <person name="Meyerdierks A."/>
            <person name="Storesund J.E."/>
            <person name="Kallscheuer N."/>
            <person name="Luecker S."/>
            <person name="Lage O.M."/>
            <person name="Pohl T."/>
            <person name="Merkel B.J."/>
            <person name="Hornburger P."/>
            <person name="Mueller R.-W."/>
            <person name="Bruemmer F."/>
            <person name="Labrenz M."/>
            <person name="Spormann A.M."/>
            <person name="Op den Camp H."/>
            <person name="Overmann J."/>
            <person name="Amann R."/>
            <person name="Jetten M.S.M."/>
            <person name="Mascher T."/>
            <person name="Medema M.H."/>
            <person name="Devos D.P."/>
            <person name="Kaster A.-K."/>
            <person name="Ovreas L."/>
            <person name="Rohde M."/>
            <person name="Galperin M.Y."/>
            <person name="Jogler C."/>
        </authorList>
    </citation>
    <scope>NUCLEOTIDE SEQUENCE [LARGE SCALE GENOMIC DNA]</scope>
    <source>
        <strain evidence="2 3">Pan216</strain>
    </source>
</reference>
<sequence>MMVMGRVTSSVGVWLTLSLAAWHLLAPGAVFGQGRSRSRQQQEREQGTGPSRRVFGRLVEVGPRGIVITNEDGKTSVPANDLTRLRILAQPTEKVLVEGAHAEVEGRVSPDLVFEKGRVIVDYSPRRNGSVRPSYHMRETKRGTQTLPVVIGGTIIQTDPLKIRADGSVRTRYFFTEDRGPNGTIKRKYEFPSAGKVFEVGLDRSKEGVLRNVQINLGPDVKYSDPDDRVAVEVDIDTGIARSVTIYREEPVDLEALGLKKKSKSRRSRTRRKSPDKSEKEDSKENE</sequence>
<feature type="compositionally biased region" description="Basic residues" evidence="1">
    <location>
        <begin position="259"/>
        <end position="272"/>
    </location>
</feature>
<accession>A0A518BAB7</accession>
<evidence type="ECO:0000256" key="1">
    <source>
        <dbReference type="SAM" id="MobiDB-lite"/>
    </source>
</evidence>